<dbReference type="EC" id="2.5.1.10" evidence="8"/>
<evidence type="ECO:0000256" key="1">
    <source>
        <dbReference type="ARBA" id="ARBA00001946"/>
    </source>
</evidence>
<dbReference type="PANTHER" id="PTHR43281:SF1">
    <property type="entry name" value="FARNESYL DIPHOSPHATE SYNTHASE"/>
    <property type="match status" value="1"/>
</dbReference>
<dbReference type="Proteomes" id="UP000555728">
    <property type="component" value="Unassembled WGS sequence"/>
</dbReference>
<dbReference type="PROSITE" id="PS00723">
    <property type="entry name" value="POLYPRENYL_SYNTHASE_1"/>
    <property type="match status" value="1"/>
</dbReference>
<comment type="caution">
    <text evidence="8">The sequence shown here is derived from an EMBL/GenBank/DDBJ whole genome shotgun (WGS) entry which is preliminary data.</text>
</comment>
<dbReference type="GO" id="GO:0004337">
    <property type="term" value="F:(2E,6E)-farnesyl diphosphate synthase activity"/>
    <property type="evidence" value="ECO:0007669"/>
    <property type="project" value="UniProtKB-EC"/>
</dbReference>
<accession>A0A7W6WKC2</accession>
<organism evidence="8 9">
    <name type="scientific">Roseospira goensis</name>
    <dbReference type="NCBI Taxonomy" id="391922"/>
    <lineage>
        <taxon>Bacteria</taxon>
        <taxon>Pseudomonadati</taxon>
        <taxon>Pseudomonadota</taxon>
        <taxon>Alphaproteobacteria</taxon>
        <taxon>Rhodospirillales</taxon>
        <taxon>Rhodospirillaceae</taxon>
        <taxon>Roseospira</taxon>
    </lineage>
</organism>
<dbReference type="SFLD" id="SFLDG01017">
    <property type="entry name" value="Polyprenyl_Transferase_Like"/>
    <property type="match status" value="1"/>
</dbReference>
<evidence type="ECO:0000256" key="7">
    <source>
        <dbReference type="RuleBase" id="RU004466"/>
    </source>
</evidence>
<dbReference type="NCBIfam" id="NF045485">
    <property type="entry name" value="FPPsyn"/>
    <property type="match status" value="1"/>
</dbReference>
<dbReference type="GO" id="GO:0046872">
    <property type="term" value="F:metal ion binding"/>
    <property type="evidence" value="ECO:0007669"/>
    <property type="project" value="UniProtKB-KW"/>
</dbReference>
<dbReference type="InterPro" id="IPR000092">
    <property type="entry name" value="Polyprenyl_synt"/>
</dbReference>
<dbReference type="GO" id="GO:0004161">
    <property type="term" value="F:dimethylallyltranstransferase activity"/>
    <property type="evidence" value="ECO:0007669"/>
    <property type="project" value="UniProtKB-EC"/>
</dbReference>
<dbReference type="SUPFAM" id="SSF48576">
    <property type="entry name" value="Terpenoid synthases"/>
    <property type="match status" value="1"/>
</dbReference>
<keyword evidence="4" id="KW-0479">Metal-binding</keyword>
<evidence type="ECO:0000256" key="3">
    <source>
        <dbReference type="ARBA" id="ARBA00022679"/>
    </source>
</evidence>
<evidence type="ECO:0000256" key="4">
    <source>
        <dbReference type="ARBA" id="ARBA00022723"/>
    </source>
</evidence>
<dbReference type="PROSITE" id="PS00444">
    <property type="entry name" value="POLYPRENYL_SYNTHASE_2"/>
    <property type="match status" value="1"/>
</dbReference>
<name>A0A7W6WKC2_9PROT</name>
<dbReference type="PANTHER" id="PTHR43281">
    <property type="entry name" value="FARNESYL DIPHOSPHATE SYNTHASE"/>
    <property type="match status" value="1"/>
</dbReference>
<dbReference type="GO" id="GO:0005737">
    <property type="term" value="C:cytoplasm"/>
    <property type="evidence" value="ECO:0007669"/>
    <property type="project" value="UniProtKB-ARBA"/>
</dbReference>
<comment type="similarity">
    <text evidence="2 7">Belongs to the FPP/GGPP synthase family.</text>
</comment>
<dbReference type="CDD" id="cd00685">
    <property type="entry name" value="Trans_IPPS_HT"/>
    <property type="match status" value="1"/>
</dbReference>
<dbReference type="EC" id="2.5.1.1" evidence="8"/>
<evidence type="ECO:0000313" key="8">
    <source>
        <dbReference type="EMBL" id="MBB4285433.1"/>
    </source>
</evidence>
<dbReference type="InterPro" id="IPR008949">
    <property type="entry name" value="Isoprenoid_synthase_dom_sf"/>
</dbReference>
<sequence>MTADPGTLSETTTRPRAVTGLSDALAHALKAAMAETSEAVGTRLSELLPPPDAPEARVLEAMRYAAMGGGKRLRPFLVVRSAALFNVSPSAALTVAAALEMVHTYSLVHDDLPAMDDDDLRRGRPTCHRQFDEATAILAGDALLTRAFEILADPASHADPAVRCELVRELAEAAGARGMVGGQMVDLMVERGIGDLSMDVAAITRMHQLKTGRLISFACLAGPIMGKAPARMRACLQAYARDLGLAFQIADDVLDETGSAQDLGKTPGKDAAAGKTTFVTLLGLDGARERARLLSDQAVGHLEVFGPEADLLRAVARYVVERDR</sequence>
<dbReference type="SFLD" id="SFLDS00005">
    <property type="entry name" value="Isoprenoid_Synthase_Type_I"/>
    <property type="match status" value="1"/>
</dbReference>
<keyword evidence="5" id="KW-0460">Magnesium</keyword>
<evidence type="ECO:0000256" key="5">
    <source>
        <dbReference type="ARBA" id="ARBA00022842"/>
    </source>
</evidence>
<keyword evidence="9" id="KW-1185">Reference proteome</keyword>
<dbReference type="Pfam" id="PF00348">
    <property type="entry name" value="polyprenyl_synt"/>
    <property type="match status" value="1"/>
</dbReference>
<proteinExistence type="inferred from homology"/>
<dbReference type="AlphaFoldDB" id="A0A7W6WKC2"/>
<protein>
    <submittedName>
        <fullName evidence="8">Farnesyl diphosphate synthase</fullName>
        <ecNumber evidence="8">2.5.1.1</ecNumber>
        <ecNumber evidence="8">2.5.1.10</ecNumber>
    </submittedName>
</protein>
<dbReference type="EMBL" id="JACIGI010000007">
    <property type="protein sequence ID" value="MBB4285433.1"/>
    <property type="molecule type" value="Genomic_DNA"/>
</dbReference>
<dbReference type="InterPro" id="IPR053378">
    <property type="entry name" value="Prenyl_diphosphate_synthase"/>
</dbReference>
<keyword evidence="6" id="KW-0414">Isoprene biosynthesis</keyword>
<evidence type="ECO:0000256" key="6">
    <source>
        <dbReference type="ARBA" id="ARBA00023229"/>
    </source>
</evidence>
<dbReference type="GO" id="GO:0016114">
    <property type="term" value="P:terpenoid biosynthetic process"/>
    <property type="evidence" value="ECO:0007669"/>
    <property type="project" value="UniProtKB-ARBA"/>
</dbReference>
<keyword evidence="3 7" id="KW-0808">Transferase</keyword>
<reference evidence="8 9" key="1">
    <citation type="submission" date="2020-08" db="EMBL/GenBank/DDBJ databases">
        <title>Genome sequencing of Purple Non-Sulfur Bacteria from various extreme environments.</title>
        <authorList>
            <person name="Mayer M."/>
        </authorList>
    </citation>
    <scope>NUCLEOTIDE SEQUENCE [LARGE SCALE GENOMIC DNA]</scope>
    <source>
        <strain evidence="8 9">JA135</strain>
    </source>
</reference>
<dbReference type="InterPro" id="IPR033749">
    <property type="entry name" value="Polyprenyl_synt_CS"/>
</dbReference>
<evidence type="ECO:0000313" key="9">
    <source>
        <dbReference type="Proteomes" id="UP000555728"/>
    </source>
</evidence>
<gene>
    <name evidence="8" type="ORF">GGD88_001151</name>
</gene>
<evidence type="ECO:0000256" key="2">
    <source>
        <dbReference type="ARBA" id="ARBA00006706"/>
    </source>
</evidence>
<dbReference type="Gene3D" id="1.10.600.10">
    <property type="entry name" value="Farnesyl Diphosphate Synthase"/>
    <property type="match status" value="1"/>
</dbReference>
<comment type="cofactor">
    <cofactor evidence="1">
        <name>Mg(2+)</name>
        <dbReference type="ChEBI" id="CHEBI:18420"/>
    </cofactor>
</comment>
<dbReference type="FunFam" id="1.10.600.10:FF:000001">
    <property type="entry name" value="Geranylgeranyl diphosphate synthase"/>
    <property type="match status" value="1"/>
</dbReference>